<accession>A0A6J6M242</accession>
<dbReference type="SMART" id="SM00271">
    <property type="entry name" value="DnaJ"/>
    <property type="match status" value="1"/>
</dbReference>
<dbReference type="AlphaFoldDB" id="A0A6J6M242"/>
<evidence type="ECO:0000313" key="2">
    <source>
        <dbReference type="EMBL" id="CAB4668297.1"/>
    </source>
</evidence>
<name>A0A6J6M242_9ZZZZ</name>
<sequence length="185" mass="20117">MTLTSASEAFALLRIAPGSSADEIRKAWRTQSLLSHPDSGGSNESMIILNAALEVALAWREGVAEEDVQEVATASASHIVHQTRRDVSSFTINVLPVDCWQALEVVASLCGPTIQDDPPYLLEFLLHDSSLRNSRNGWCRCECVPEAGGTTVHLTVGSSHEGQTPHIADVRDFLVDQLNSIDWPN</sequence>
<dbReference type="CDD" id="cd06257">
    <property type="entry name" value="DnaJ"/>
    <property type="match status" value="1"/>
</dbReference>
<dbReference type="InterPro" id="IPR036869">
    <property type="entry name" value="J_dom_sf"/>
</dbReference>
<gene>
    <name evidence="2" type="ORF">UFOPK2295_00635</name>
</gene>
<dbReference type="EMBL" id="CAEZWV010000009">
    <property type="protein sequence ID" value="CAB4668297.1"/>
    <property type="molecule type" value="Genomic_DNA"/>
</dbReference>
<feature type="domain" description="J" evidence="1">
    <location>
        <begin position="8"/>
        <end position="85"/>
    </location>
</feature>
<evidence type="ECO:0000259" key="1">
    <source>
        <dbReference type="PROSITE" id="PS50076"/>
    </source>
</evidence>
<dbReference type="Gene3D" id="1.10.287.110">
    <property type="entry name" value="DnaJ domain"/>
    <property type="match status" value="1"/>
</dbReference>
<protein>
    <submittedName>
        <fullName evidence="2">Unannotated protein</fullName>
    </submittedName>
</protein>
<proteinExistence type="predicted"/>
<dbReference type="PROSITE" id="PS50076">
    <property type="entry name" value="DNAJ_2"/>
    <property type="match status" value="1"/>
</dbReference>
<reference evidence="2" key="1">
    <citation type="submission" date="2020-05" db="EMBL/GenBank/DDBJ databases">
        <authorList>
            <person name="Chiriac C."/>
            <person name="Salcher M."/>
            <person name="Ghai R."/>
            <person name="Kavagutti S V."/>
        </authorList>
    </citation>
    <scope>NUCLEOTIDE SEQUENCE</scope>
</reference>
<organism evidence="2">
    <name type="scientific">freshwater metagenome</name>
    <dbReference type="NCBI Taxonomy" id="449393"/>
    <lineage>
        <taxon>unclassified sequences</taxon>
        <taxon>metagenomes</taxon>
        <taxon>ecological metagenomes</taxon>
    </lineage>
</organism>
<dbReference type="SUPFAM" id="SSF46565">
    <property type="entry name" value="Chaperone J-domain"/>
    <property type="match status" value="1"/>
</dbReference>
<dbReference type="InterPro" id="IPR001623">
    <property type="entry name" value="DnaJ_domain"/>
</dbReference>